<dbReference type="AlphaFoldDB" id="A0A923E005"/>
<protein>
    <submittedName>
        <fullName evidence="3">Glycosyltransferase</fullName>
    </submittedName>
</protein>
<dbReference type="Pfam" id="PF00534">
    <property type="entry name" value="Glycos_transf_1"/>
    <property type="match status" value="1"/>
</dbReference>
<reference evidence="3" key="1">
    <citation type="submission" date="2019-11" db="EMBL/GenBank/DDBJ databases">
        <title>Description of Pedobacter sp. LMG 31464T.</title>
        <authorList>
            <person name="Carlier A."/>
            <person name="Qi S."/>
            <person name="Vandamme P."/>
        </authorList>
    </citation>
    <scope>NUCLEOTIDE SEQUENCE</scope>
    <source>
        <strain evidence="3">LMG 31464</strain>
    </source>
</reference>
<dbReference type="SUPFAM" id="SSF53756">
    <property type="entry name" value="UDP-Glycosyltransferase/glycogen phosphorylase"/>
    <property type="match status" value="1"/>
</dbReference>
<dbReference type="Proteomes" id="UP000601055">
    <property type="component" value="Unassembled WGS sequence"/>
</dbReference>
<dbReference type="CDD" id="cd03801">
    <property type="entry name" value="GT4_PimA-like"/>
    <property type="match status" value="1"/>
</dbReference>
<sequence>MKVLIIHNRYKEKGGEETTVANEYELLKANKVDVEVVYFDNNGSQVSQLLKFLSYPFNLRSYFRIRKIIAQAKPDVVHIHNFFFACSPLAFWALKHKHIPFVITIQNFRLICPSYTLFNKGSLYLKSIKKKFSFEPVLDKVYRNSMLLTFWLYVSNFFHYKIGTWGLTSQFIFVSKFSKNIFEQSALDKYRAKFSFKPNFMEAPLPTVKGQEDYFIFIGRLTEEKGIDVLIESCNSYNFKLIIIGDGDMKGEILKLSNQNDNVTYLGFRDKTDIINYLSKAKALIFPSIWFEGMPLTIIESFSVATPVIASNLGAMSEMIQDHVNGFHFVANDAIDLISKIKLIQQLDTEEYNALRDTTKLNFNNTYTAELNYRFLTDIYQKAIEQNDKKNA</sequence>
<evidence type="ECO:0000259" key="1">
    <source>
        <dbReference type="Pfam" id="PF00534"/>
    </source>
</evidence>
<dbReference type="InterPro" id="IPR001296">
    <property type="entry name" value="Glyco_trans_1"/>
</dbReference>
<keyword evidence="4" id="KW-1185">Reference proteome</keyword>
<organism evidence="3 4">
    <name type="scientific">Pedobacter planticolens</name>
    <dbReference type="NCBI Taxonomy" id="2679964"/>
    <lineage>
        <taxon>Bacteria</taxon>
        <taxon>Pseudomonadati</taxon>
        <taxon>Bacteroidota</taxon>
        <taxon>Sphingobacteriia</taxon>
        <taxon>Sphingobacteriales</taxon>
        <taxon>Sphingobacteriaceae</taxon>
        <taxon>Pedobacter</taxon>
    </lineage>
</organism>
<dbReference type="Gene3D" id="3.40.50.2000">
    <property type="entry name" value="Glycogen Phosphorylase B"/>
    <property type="match status" value="2"/>
</dbReference>
<gene>
    <name evidence="3" type="ORF">GM921_10400</name>
</gene>
<feature type="domain" description="Glycosyl transferase family 1" evidence="1">
    <location>
        <begin position="209"/>
        <end position="356"/>
    </location>
</feature>
<comment type="caution">
    <text evidence="3">The sequence shown here is derived from an EMBL/GenBank/DDBJ whole genome shotgun (WGS) entry which is preliminary data.</text>
</comment>
<dbReference type="InterPro" id="IPR028098">
    <property type="entry name" value="Glyco_trans_4-like_N"/>
</dbReference>
<feature type="domain" description="Glycosyltransferase subfamily 4-like N-terminal" evidence="2">
    <location>
        <begin position="14"/>
        <end position="110"/>
    </location>
</feature>
<accession>A0A923E005</accession>
<dbReference type="Pfam" id="PF13439">
    <property type="entry name" value="Glyco_transf_4"/>
    <property type="match status" value="1"/>
</dbReference>
<dbReference type="PANTHER" id="PTHR45947">
    <property type="entry name" value="SULFOQUINOVOSYL TRANSFERASE SQD2"/>
    <property type="match status" value="1"/>
</dbReference>
<dbReference type="InterPro" id="IPR050194">
    <property type="entry name" value="Glycosyltransferase_grp1"/>
</dbReference>
<dbReference type="GO" id="GO:0016757">
    <property type="term" value="F:glycosyltransferase activity"/>
    <property type="evidence" value="ECO:0007669"/>
    <property type="project" value="InterPro"/>
</dbReference>
<proteinExistence type="predicted"/>
<name>A0A923E005_9SPHI</name>
<dbReference type="RefSeq" id="WP_182922578.1">
    <property type="nucleotide sequence ID" value="NZ_WNXD01000002.1"/>
</dbReference>
<evidence type="ECO:0000259" key="2">
    <source>
        <dbReference type="Pfam" id="PF13439"/>
    </source>
</evidence>
<dbReference type="EMBL" id="WNXD01000002">
    <property type="protein sequence ID" value="MBB2145898.1"/>
    <property type="molecule type" value="Genomic_DNA"/>
</dbReference>
<dbReference type="PANTHER" id="PTHR45947:SF13">
    <property type="entry name" value="TRANSFERASE"/>
    <property type="match status" value="1"/>
</dbReference>
<evidence type="ECO:0000313" key="3">
    <source>
        <dbReference type="EMBL" id="MBB2145898.1"/>
    </source>
</evidence>
<evidence type="ECO:0000313" key="4">
    <source>
        <dbReference type="Proteomes" id="UP000601055"/>
    </source>
</evidence>